<accession>A0A0U1LQE4</accession>
<reference evidence="2 3" key="1">
    <citation type="submission" date="2015-04" db="EMBL/GenBank/DDBJ databases">
        <authorList>
            <person name="Syromyatnikov M.Y."/>
            <person name="Popov V.N."/>
        </authorList>
    </citation>
    <scope>NUCLEOTIDE SEQUENCE [LARGE SCALE GENOMIC DNA]</scope>
    <source>
        <strain evidence="2">WF-38-12</strain>
    </source>
</reference>
<evidence type="ECO:0000313" key="3">
    <source>
        <dbReference type="Proteomes" id="UP000054383"/>
    </source>
</evidence>
<evidence type="ECO:0000256" key="1">
    <source>
        <dbReference type="SAM" id="MobiDB-lite"/>
    </source>
</evidence>
<name>A0A0U1LQE4_TALIS</name>
<dbReference type="EMBL" id="CVMT01000002">
    <property type="protein sequence ID" value="CRG85431.1"/>
    <property type="molecule type" value="Genomic_DNA"/>
</dbReference>
<sequence>MGELGLYRRYDVELRNGVKPAIPGQTLPPPEASRNPTVGPGPAKAAGPITSSSDEELEYVTEKYGVDYMVNYKTPNWGAKGLEAIAVGGAVLVVIGFPSQRVCRLRNSNRFSGTDGTGRALCVDLDIPVEKK</sequence>
<keyword evidence="3" id="KW-1185">Reference proteome</keyword>
<organism evidence="2 3">
    <name type="scientific">Talaromyces islandicus</name>
    <name type="common">Penicillium islandicum</name>
    <dbReference type="NCBI Taxonomy" id="28573"/>
    <lineage>
        <taxon>Eukaryota</taxon>
        <taxon>Fungi</taxon>
        <taxon>Dikarya</taxon>
        <taxon>Ascomycota</taxon>
        <taxon>Pezizomycotina</taxon>
        <taxon>Eurotiomycetes</taxon>
        <taxon>Eurotiomycetidae</taxon>
        <taxon>Eurotiales</taxon>
        <taxon>Trichocomaceae</taxon>
        <taxon>Talaromyces</taxon>
        <taxon>Talaromyces sect. Islandici</taxon>
    </lineage>
</organism>
<dbReference type="Proteomes" id="UP000054383">
    <property type="component" value="Unassembled WGS sequence"/>
</dbReference>
<dbReference type="AlphaFoldDB" id="A0A0U1LQE4"/>
<protein>
    <submittedName>
        <fullName evidence="2">Uncharacterized protein</fullName>
    </submittedName>
</protein>
<proteinExistence type="predicted"/>
<gene>
    <name evidence="2" type="ORF">PISL3812_02493</name>
</gene>
<evidence type="ECO:0000313" key="2">
    <source>
        <dbReference type="EMBL" id="CRG85431.1"/>
    </source>
</evidence>
<feature type="region of interest" description="Disordered" evidence="1">
    <location>
        <begin position="19"/>
        <end position="54"/>
    </location>
</feature>
<dbReference type="OrthoDB" id="3509362at2759"/>